<accession>A0ABC8TG84</accession>
<gene>
    <name evidence="2" type="ORF">ILEXP_LOCUS35498</name>
</gene>
<evidence type="ECO:0008006" key="4">
    <source>
        <dbReference type="Google" id="ProtNLM"/>
    </source>
</evidence>
<organism evidence="2 3">
    <name type="scientific">Ilex paraguariensis</name>
    <name type="common">yerba mate</name>
    <dbReference type="NCBI Taxonomy" id="185542"/>
    <lineage>
        <taxon>Eukaryota</taxon>
        <taxon>Viridiplantae</taxon>
        <taxon>Streptophyta</taxon>
        <taxon>Embryophyta</taxon>
        <taxon>Tracheophyta</taxon>
        <taxon>Spermatophyta</taxon>
        <taxon>Magnoliopsida</taxon>
        <taxon>eudicotyledons</taxon>
        <taxon>Gunneridae</taxon>
        <taxon>Pentapetalae</taxon>
        <taxon>asterids</taxon>
        <taxon>campanulids</taxon>
        <taxon>Aquifoliales</taxon>
        <taxon>Aquifoliaceae</taxon>
        <taxon>Ilex</taxon>
    </lineage>
</organism>
<evidence type="ECO:0000256" key="1">
    <source>
        <dbReference type="ARBA" id="ARBA00022801"/>
    </source>
</evidence>
<dbReference type="PANTHER" id="PTHR45766:SF5">
    <property type="entry name" value="SNF2 DOMAIN-CONTAINING PROTEIN _ HELICASE DOMAIN-CONTAINING PROTEIN _ HNH ENDONUCLEASE DOMAIN-CONTAINING PROTEIN"/>
    <property type="match status" value="1"/>
</dbReference>
<proteinExistence type="predicted"/>
<dbReference type="EMBL" id="CAUOFW020004572">
    <property type="protein sequence ID" value="CAK9166288.1"/>
    <property type="molecule type" value="Genomic_DNA"/>
</dbReference>
<dbReference type="PANTHER" id="PTHR45766">
    <property type="entry name" value="DNA ANNEALING HELICASE AND ENDONUCLEASE ZRANB3 FAMILY MEMBER"/>
    <property type="match status" value="1"/>
</dbReference>
<sequence>MLHRLRKSMLEQEWGTLIVDESHHVRCTKKRSEPEEVVNSVLGVAIKAIITEFMLVQIQERPMDRELVRVDKAFMANFGPKIKTCLSQCSSISADTLSLLLCVSSHFSLVIHQIKAVLDVAAKVEHIVLLSGTPSLSRL</sequence>
<dbReference type="AlphaFoldDB" id="A0ABC8TG84"/>
<name>A0ABC8TG84_9AQUA</name>
<reference evidence="2 3" key="1">
    <citation type="submission" date="2024-02" db="EMBL/GenBank/DDBJ databases">
        <authorList>
            <person name="Vignale AGUSTIN F."/>
            <person name="Sosa J E."/>
            <person name="Modenutti C."/>
        </authorList>
    </citation>
    <scope>NUCLEOTIDE SEQUENCE [LARGE SCALE GENOMIC DNA]</scope>
</reference>
<evidence type="ECO:0000313" key="3">
    <source>
        <dbReference type="Proteomes" id="UP001642360"/>
    </source>
</evidence>
<dbReference type="GO" id="GO:0016787">
    <property type="term" value="F:hydrolase activity"/>
    <property type="evidence" value="ECO:0007669"/>
    <property type="project" value="UniProtKB-KW"/>
</dbReference>
<evidence type="ECO:0000313" key="2">
    <source>
        <dbReference type="EMBL" id="CAK9166288.1"/>
    </source>
</evidence>
<keyword evidence="1" id="KW-0378">Hydrolase</keyword>
<comment type="caution">
    <text evidence="2">The sequence shown here is derived from an EMBL/GenBank/DDBJ whole genome shotgun (WGS) entry which is preliminary data.</text>
</comment>
<protein>
    <recommendedName>
        <fullName evidence="4">Helicase ATP-binding domain-containing protein</fullName>
    </recommendedName>
</protein>
<keyword evidence="3" id="KW-1185">Reference proteome</keyword>
<dbReference type="Proteomes" id="UP001642360">
    <property type="component" value="Unassembled WGS sequence"/>
</dbReference>